<evidence type="ECO:0000313" key="1">
    <source>
        <dbReference type="EMBL" id="MFF0454452.1"/>
    </source>
</evidence>
<dbReference type="EMBL" id="JBIALX010000005">
    <property type="protein sequence ID" value="MFF0454452.1"/>
    <property type="molecule type" value="Genomic_DNA"/>
</dbReference>
<keyword evidence="2" id="KW-1185">Reference proteome</keyword>
<gene>
    <name evidence="1" type="ORF">ACFYTH_13895</name>
</gene>
<proteinExistence type="predicted"/>
<accession>A0ABW6NH16</accession>
<name>A0ABW6NH16_9NOCA</name>
<dbReference type="Proteomes" id="UP001601521">
    <property type="component" value="Unassembled WGS sequence"/>
</dbReference>
<evidence type="ECO:0000313" key="2">
    <source>
        <dbReference type="Proteomes" id="UP001601521"/>
    </source>
</evidence>
<reference evidence="1 2" key="1">
    <citation type="submission" date="2024-10" db="EMBL/GenBank/DDBJ databases">
        <title>The Natural Products Discovery Center: Release of the First 8490 Sequenced Strains for Exploring Actinobacteria Biosynthetic Diversity.</title>
        <authorList>
            <person name="Kalkreuter E."/>
            <person name="Kautsar S.A."/>
            <person name="Yang D."/>
            <person name="Bader C.D."/>
            <person name="Teijaro C.N."/>
            <person name="Fluegel L."/>
            <person name="Davis C.M."/>
            <person name="Simpson J.R."/>
            <person name="Lauterbach L."/>
            <person name="Steele A.D."/>
            <person name="Gui C."/>
            <person name="Meng S."/>
            <person name="Li G."/>
            <person name="Viehrig K."/>
            <person name="Ye F."/>
            <person name="Su P."/>
            <person name="Kiefer A.F."/>
            <person name="Nichols A."/>
            <person name="Cepeda A.J."/>
            <person name="Yan W."/>
            <person name="Fan B."/>
            <person name="Jiang Y."/>
            <person name="Adhikari A."/>
            <person name="Zheng C.-J."/>
            <person name="Schuster L."/>
            <person name="Cowan T.M."/>
            <person name="Smanski M.J."/>
            <person name="Chevrette M.G."/>
            <person name="De Carvalho L.P.S."/>
            <person name="Shen B."/>
        </authorList>
    </citation>
    <scope>NUCLEOTIDE SEQUENCE [LARGE SCALE GENOMIC DNA]</scope>
    <source>
        <strain evidence="1 2">NPDC004550</strain>
    </source>
</reference>
<protein>
    <submittedName>
        <fullName evidence="1">Uncharacterized protein</fullName>
    </submittedName>
</protein>
<dbReference type="RefSeq" id="WP_387251335.1">
    <property type="nucleotide sequence ID" value="NZ_JBIALX010000005.1"/>
</dbReference>
<sequence length="45" mass="4544">MRLVDARTGREVVAAVVPAGTPACDPADIQVVAGASIQRVAGEPE</sequence>
<organism evidence="1 2">
    <name type="scientific">Nocardia africana</name>
    <dbReference type="NCBI Taxonomy" id="134964"/>
    <lineage>
        <taxon>Bacteria</taxon>
        <taxon>Bacillati</taxon>
        <taxon>Actinomycetota</taxon>
        <taxon>Actinomycetes</taxon>
        <taxon>Mycobacteriales</taxon>
        <taxon>Nocardiaceae</taxon>
        <taxon>Nocardia</taxon>
    </lineage>
</organism>
<comment type="caution">
    <text evidence="1">The sequence shown here is derived from an EMBL/GenBank/DDBJ whole genome shotgun (WGS) entry which is preliminary data.</text>
</comment>